<organism evidence="2">
    <name type="scientific">marine sediment metagenome</name>
    <dbReference type="NCBI Taxonomy" id="412755"/>
    <lineage>
        <taxon>unclassified sequences</taxon>
        <taxon>metagenomes</taxon>
        <taxon>ecological metagenomes</taxon>
    </lineage>
</organism>
<feature type="non-terminal residue" evidence="2">
    <location>
        <position position="1"/>
    </location>
</feature>
<feature type="non-terminal residue" evidence="2">
    <location>
        <position position="234"/>
    </location>
</feature>
<keyword evidence="1" id="KW-0472">Membrane</keyword>
<name>X1EBS4_9ZZZZ</name>
<proteinExistence type="predicted"/>
<comment type="caution">
    <text evidence="2">The sequence shown here is derived from an EMBL/GenBank/DDBJ whole genome shotgun (WGS) entry which is preliminary data.</text>
</comment>
<protein>
    <submittedName>
        <fullName evidence="2">Uncharacterized protein</fullName>
    </submittedName>
</protein>
<feature type="transmembrane region" description="Helical" evidence="1">
    <location>
        <begin position="98"/>
        <end position="118"/>
    </location>
</feature>
<gene>
    <name evidence="2" type="ORF">S01H4_57134</name>
</gene>
<evidence type="ECO:0000256" key="1">
    <source>
        <dbReference type="SAM" id="Phobius"/>
    </source>
</evidence>
<keyword evidence="1" id="KW-1133">Transmembrane helix</keyword>
<sequence length="234" mass="25684">RICNLRYLSRDAGVGFRDYAGDVLAEKSDSNVPAPPGPGVAAWNDFNPVADYAREALRRAAGIDVPDRGFVVWVVGGYLLVLVPANWFLFRLVGRVEWAWAAAPLIAVVCTVVVIRAARLNIGFARSRTEIAVMELQADYPRAHLTRYIALYTSLTTGYEFHFEHPGALVQPLPSRAGPEGRVRNQSRHRLLYRHGDKTILEGFSVISNSTGMVHSEEMIDLGGALSLVGNPEG</sequence>
<dbReference type="EMBL" id="BART01033198">
    <property type="protein sequence ID" value="GAH17820.1"/>
    <property type="molecule type" value="Genomic_DNA"/>
</dbReference>
<feature type="transmembrane region" description="Helical" evidence="1">
    <location>
        <begin position="70"/>
        <end position="92"/>
    </location>
</feature>
<dbReference type="AlphaFoldDB" id="X1EBS4"/>
<evidence type="ECO:0000313" key="2">
    <source>
        <dbReference type="EMBL" id="GAH17820.1"/>
    </source>
</evidence>
<accession>X1EBS4</accession>
<keyword evidence="1" id="KW-0812">Transmembrane</keyword>
<reference evidence="2" key="1">
    <citation type="journal article" date="2014" name="Front. Microbiol.">
        <title>High frequency of phylogenetically diverse reductive dehalogenase-homologous genes in deep subseafloor sedimentary metagenomes.</title>
        <authorList>
            <person name="Kawai M."/>
            <person name="Futagami T."/>
            <person name="Toyoda A."/>
            <person name="Takaki Y."/>
            <person name="Nishi S."/>
            <person name="Hori S."/>
            <person name="Arai W."/>
            <person name="Tsubouchi T."/>
            <person name="Morono Y."/>
            <person name="Uchiyama I."/>
            <person name="Ito T."/>
            <person name="Fujiyama A."/>
            <person name="Inagaki F."/>
            <person name="Takami H."/>
        </authorList>
    </citation>
    <scope>NUCLEOTIDE SEQUENCE</scope>
    <source>
        <strain evidence="2">Expedition CK06-06</strain>
    </source>
</reference>